<dbReference type="PANTHER" id="PTHR11829">
    <property type="entry name" value="FORKHEAD BOX PROTEIN"/>
    <property type="match status" value="1"/>
</dbReference>
<dbReference type="GO" id="GO:0005634">
    <property type="term" value="C:nucleus"/>
    <property type="evidence" value="ECO:0007669"/>
    <property type="project" value="UniProtKB-SubCell"/>
</dbReference>
<accession>A0AAD7BTI1</accession>
<dbReference type="GO" id="GO:0009653">
    <property type="term" value="P:anatomical structure morphogenesis"/>
    <property type="evidence" value="ECO:0007669"/>
    <property type="project" value="TreeGrafter"/>
</dbReference>
<dbReference type="Gene3D" id="1.10.10.10">
    <property type="entry name" value="Winged helix-like DNA-binding domain superfamily/Winged helix DNA-binding domain"/>
    <property type="match status" value="1"/>
</dbReference>
<dbReference type="PROSITE" id="PS00658">
    <property type="entry name" value="FORK_HEAD_2"/>
    <property type="match status" value="1"/>
</dbReference>
<gene>
    <name evidence="6" type="ORF">FB45DRAFT_1150309</name>
</gene>
<dbReference type="SMART" id="SM00339">
    <property type="entry name" value="FH"/>
    <property type="match status" value="1"/>
</dbReference>
<feature type="region of interest" description="Disordered" evidence="4">
    <location>
        <begin position="27"/>
        <end position="47"/>
    </location>
</feature>
<dbReference type="AlphaFoldDB" id="A0AAD7BTI1"/>
<keyword evidence="7" id="KW-1185">Reference proteome</keyword>
<dbReference type="Pfam" id="PF00250">
    <property type="entry name" value="Forkhead"/>
    <property type="match status" value="1"/>
</dbReference>
<dbReference type="InterPro" id="IPR036388">
    <property type="entry name" value="WH-like_DNA-bd_sf"/>
</dbReference>
<comment type="subcellular location">
    <subcellularLocation>
        <location evidence="3">Nucleus</location>
    </subcellularLocation>
</comment>
<dbReference type="InterPro" id="IPR001766">
    <property type="entry name" value="Fork_head_dom"/>
</dbReference>
<reference evidence="6" key="1">
    <citation type="submission" date="2023-03" db="EMBL/GenBank/DDBJ databases">
        <title>Massive genome expansion in bonnet fungi (Mycena s.s.) driven by repeated elements and novel gene families across ecological guilds.</title>
        <authorList>
            <consortium name="Lawrence Berkeley National Laboratory"/>
            <person name="Harder C.B."/>
            <person name="Miyauchi S."/>
            <person name="Viragh M."/>
            <person name="Kuo A."/>
            <person name="Thoen E."/>
            <person name="Andreopoulos B."/>
            <person name="Lu D."/>
            <person name="Skrede I."/>
            <person name="Drula E."/>
            <person name="Henrissat B."/>
            <person name="Morin E."/>
            <person name="Kohler A."/>
            <person name="Barry K."/>
            <person name="LaButti K."/>
            <person name="Morin E."/>
            <person name="Salamov A."/>
            <person name="Lipzen A."/>
            <person name="Mereny Z."/>
            <person name="Hegedus B."/>
            <person name="Baldrian P."/>
            <person name="Stursova M."/>
            <person name="Weitz H."/>
            <person name="Taylor A."/>
            <person name="Grigoriev I.V."/>
            <person name="Nagy L.G."/>
            <person name="Martin F."/>
            <person name="Kauserud H."/>
        </authorList>
    </citation>
    <scope>NUCLEOTIDE SEQUENCE</scope>
    <source>
        <strain evidence="6">9284</strain>
    </source>
</reference>
<feature type="compositionally biased region" description="Polar residues" evidence="4">
    <location>
        <begin position="340"/>
        <end position="352"/>
    </location>
</feature>
<evidence type="ECO:0000313" key="6">
    <source>
        <dbReference type="EMBL" id="KAJ7630292.1"/>
    </source>
</evidence>
<evidence type="ECO:0000259" key="5">
    <source>
        <dbReference type="PROSITE" id="PS50039"/>
    </source>
</evidence>
<evidence type="ECO:0000256" key="2">
    <source>
        <dbReference type="ARBA" id="ARBA00023242"/>
    </source>
</evidence>
<evidence type="ECO:0000313" key="7">
    <source>
        <dbReference type="Proteomes" id="UP001221142"/>
    </source>
</evidence>
<keyword evidence="1 3" id="KW-0238">DNA-binding</keyword>
<dbReference type="InterPro" id="IPR036390">
    <property type="entry name" value="WH_DNA-bd_sf"/>
</dbReference>
<evidence type="ECO:0000256" key="4">
    <source>
        <dbReference type="SAM" id="MobiDB-lite"/>
    </source>
</evidence>
<dbReference type="Proteomes" id="UP001221142">
    <property type="component" value="Unassembled WGS sequence"/>
</dbReference>
<feature type="region of interest" description="Disordered" evidence="4">
    <location>
        <begin position="297"/>
        <end position="360"/>
    </location>
</feature>
<dbReference type="PANTHER" id="PTHR11829:SF343">
    <property type="entry name" value="FORK-HEAD DOMAIN-CONTAINING PROTEIN"/>
    <property type="match status" value="1"/>
</dbReference>
<proteinExistence type="predicted"/>
<feature type="compositionally biased region" description="Polar residues" evidence="4">
    <location>
        <begin position="28"/>
        <end position="47"/>
    </location>
</feature>
<feature type="compositionally biased region" description="Basic residues" evidence="4">
    <location>
        <begin position="310"/>
        <end position="321"/>
    </location>
</feature>
<dbReference type="InterPro" id="IPR030456">
    <property type="entry name" value="TF_fork_head_CS_2"/>
</dbReference>
<dbReference type="SUPFAM" id="SSF46785">
    <property type="entry name" value="Winged helix' DNA-binding domain"/>
    <property type="match status" value="1"/>
</dbReference>
<feature type="DNA-binding region" description="Fork-head" evidence="3">
    <location>
        <begin position="199"/>
        <end position="288"/>
    </location>
</feature>
<feature type="domain" description="Fork-head" evidence="5">
    <location>
        <begin position="199"/>
        <end position="288"/>
    </location>
</feature>
<comment type="caution">
    <text evidence="6">The sequence shown here is derived from an EMBL/GenBank/DDBJ whole genome shotgun (WGS) entry which is preliminary data.</text>
</comment>
<sequence length="360" mass="39200">MGTQDNDLHLRQWVHLDQDFICSGPLTPDSTISPASTPGPQTPDSSVSRLLTPRFSFMDAGMQGGSVPLCPSYHTAVAASGYDGPLLGYDHAMSSFNRHDIYYQYNNYPSTSLLMSSSNPMPPSPQFDLNSPEYLSDEEEGLQDLDDMSQIAAAPNYKLAIPLNTYRPIDAGNHLCDHLNIPRGSTVNLESLAENARGQPVCKLYIAVAVAIYSSPHKVLTLGGIRDALVERFPGLSTYEAWQSSIRHALSFQASFVKIIRPPTFGGRGFLWGLDVSRGGLKRTRKRKSAQERAEAARQAAESKTSSARCGKKRTSKKGKAKSNAEPSGGRRKKVVVSLAPSSSDAPTTQRRCSPRKARA</sequence>
<dbReference type="InterPro" id="IPR050211">
    <property type="entry name" value="FOX_domain-containing"/>
</dbReference>
<evidence type="ECO:0000256" key="1">
    <source>
        <dbReference type="ARBA" id="ARBA00023125"/>
    </source>
</evidence>
<dbReference type="GO" id="GO:0000978">
    <property type="term" value="F:RNA polymerase II cis-regulatory region sequence-specific DNA binding"/>
    <property type="evidence" value="ECO:0007669"/>
    <property type="project" value="TreeGrafter"/>
</dbReference>
<dbReference type="PROSITE" id="PS50039">
    <property type="entry name" value="FORK_HEAD_3"/>
    <property type="match status" value="1"/>
</dbReference>
<keyword evidence="2 3" id="KW-0539">Nucleus</keyword>
<dbReference type="GO" id="GO:0000981">
    <property type="term" value="F:DNA-binding transcription factor activity, RNA polymerase II-specific"/>
    <property type="evidence" value="ECO:0007669"/>
    <property type="project" value="TreeGrafter"/>
</dbReference>
<dbReference type="EMBL" id="JARKIF010000009">
    <property type="protein sequence ID" value="KAJ7630292.1"/>
    <property type="molecule type" value="Genomic_DNA"/>
</dbReference>
<organism evidence="6 7">
    <name type="scientific">Roridomyces roridus</name>
    <dbReference type="NCBI Taxonomy" id="1738132"/>
    <lineage>
        <taxon>Eukaryota</taxon>
        <taxon>Fungi</taxon>
        <taxon>Dikarya</taxon>
        <taxon>Basidiomycota</taxon>
        <taxon>Agaricomycotina</taxon>
        <taxon>Agaricomycetes</taxon>
        <taxon>Agaricomycetidae</taxon>
        <taxon>Agaricales</taxon>
        <taxon>Marasmiineae</taxon>
        <taxon>Mycenaceae</taxon>
        <taxon>Roridomyces</taxon>
    </lineage>
</organism>
<dbReference type="GO" id="GO:0030154">
    <property type="term" value="P:cell differentiation"/>
    <property type="evidence" value="ECO:0007669"/>
    <property type="project" value="TreeGrafter"/>
</dbReference>
<name>A0AAD7BTI1_9AGAR</name>
<evidence type="ECO:0000256" key="3">
    <source>
        <dbReference type="PROSITE-ProRule" id="PRU00089"/>
    </source>
</evidence>
<protein>
    <recommendedName>
        <fullName evidence="5">Fork-head domain-containing protein</fullName>
    </recommendedName>
</protein>